<protein>
    <submittedName>
        <fullName evidence="2">Uncharacterized protein</fullName>
    </submittedName>
</protein>
<dbReference type="EMBL" id="JACOPN010000001">
    <property type="protein sequence ID" value="MBC5715869.1"/>
    <property type="molecule type" value="Genomic_DNA"/>
</dbReference>
<organism evidence="2 3">
    <name type="scientific">Flintibacter faecis</name>
    <dbReference type="NCBI Taxonomy" id="2763047"/>
    <lineage>
        <taxon>Bacteria</taxon>
        <taxon>Bacillati</taxon>
        <taxon>Bacillota</taxon>
        <taxon>Clostridia</taxon>
        <taxon>Eubacteriales</taxon>
        <taxon>Flintibacter</taxon>
    </lineage>
</organism>
<evidence type="ECO:0000256" key="1">
    <source>
        <dbReference type="SAM" id="MobiDB-lite"/>
    </source>
</evidence>
<feature type="region of interest" description="Disordered" evidence="1">
    <location>
        <begin position="24"/>
        <end position="65"/>
    </location>
</feature>
<dbReference type="AlphaFoldDB" id="A0A8J6J1G5"/>
<gene>
    <name evidence="2" type="ORF">H8S55_00740</name>
</gene>
<sequence length="194" mass="22139">MAQQESGWVLEQHPDPETFRRVWARVMPDGEGSPIALEPEPSERTEQQESLPEEHSGPEREPGASLEMLIDRTRAAFESAQNLVRRAGRYGQSIGAVAAEDRTALRRLSAAYYLETGRDYRSNRPPQSPEPLALAPALRRQYQREEELEGLCVNQMKQSAGTQAELLEELSLQFRRHCRTLRQTLERMEPDRLG</sequence>
<evidence type="ECO:0000313" key="3">
    <source>
        <dbReference type="Proteomes" id="UP000602260"/>
    </source>
</evidence>
<accession>A0A8J6J1G5</accession>
<comment type="caution">
    <text evidence="2">The sequence shown here is derived from an EMBL/GenBank/DDBJ whole genome shotgun (WGS) entry which is preliminary data.</text>
</comment>
<dbReference type="Proteomes" id="UP000602260">
    <property type="component" value="Unassembled WGS sequence"/>
</dbReference>
<reference evidence="2" key="1">
    <citation type="submission" date="2020-08" db="EMBL/GenBank/DDBJ databases">
        <title>Genome public.</title>
        <authorList>
            <person name="Liu C."/>
            <person name="Sun Q."/>
        </authorList>
    </citation>
    <scope>NUCLEOTIDE SEQUENCE</scope>
    <source>
        <strain evidence="2">BX5</strain>
    </source>
</reference>
<feature type="compositionally biased region" description="Basic and acidic residues" evidence="1">
    <location>
        <begin position="41"/>
        <end position="62"/>
    </location>
</feature>
<name>A0A8J6J1G5_9FIRM</name>
<proteinExistence type="predicted"/>
<evidence type="ECO:0000313" key="2">
    <source>
        <dbReference type="EMBL" id="MBC5715869.1"/>
    </source>
</evidence>
<dbReference type="RefSeq" id="WP_186877397.1">
    <property type="nucleotide sequence ID" value="NZ_JACOPN010000001.1"/>
</dbReference>
<keyword evidence="3" id="KW-1185">Reference proteome</keyword>